<evidence type="ECO:0000313" key="2">
    <source>
        <dbReference type="EMBL" id="VAW44810.1"/>
    </source>
</evidence>
<dbReference type="AlphaFoldDB" id="A0A3B0VWW0"/>
<protein>
    <submittedName>
        <fullName evidence="2">Uncharacterized protein</fullName>
    </submittedName>
</protein>
<organism evidence="2">
    <name type="scientific">hydrothermal vent metagenome</name>
    <dbReference type="NCBI Taxonomy" id="652676"/>
    <lineage>
        <taxon>unclassified sequences</taxon>
        <taxon>metagenomes</taxon>
        <taxon>ecological metagenomes</taxon>
    </lineage>
</organism>
<sequence>MTIEKYTQEEIDNTKGRTNPERLKNKTDKEIEEAAKSDPDSALPTDEELKQFKRPSEAQRKRFQKDDNS</sequence>
<gene>
    <name evidence="2" type="ORF">MNBD_GAMMA03-853</name>
</gene>
<proteinExistence type="predicted"/>
<dbReference type="EMBL" id="UOFC01000024">
    <property type="protein sequence ID" value="VAW44810.1"/>
    <property type="molecule type" value="Genomic_DNA"/>
</dbReference>
<feature type="region of interest" description="Disordered" evidence="1">
    <location>
        <begin position="1"/>
        <end position="69"/>
    </location>
</feature>
<name>A0A3B0VWW0_9ZZZZ</name>
<feature type="compositionally biased region" description="Basic and acidic residues" evidence="1">
    <location>
        <begin position="1"/>
        <end position="39"/>
    </location>
</feature>
<feature type="compositionally biased region" description="Basic and acidic residues" evidence="1">
    <location>
        <begin position="47"/>
        <end position="69"/>
    </location>
</feature>
<evidence type="ECO:0000256" key="1">
    <source>
        <dbReference type="SAM" id="MobiDB-lite"/>
    </source>
</evidence>
<reference evidence="2" key="1">
    <citation type="submission" date="2018-06" db="EMBL/GenBank/DDBJ databases">
        <authorList>
            <person name="Zhirakovskaya E."/>
        </authorList>
    </citation>
    <scope>NUCLEOTIDE SEQUENCE</scope>
</reference>
<accession>A0A3B0VWW0</accession>